<sequence>MNSGRNKSASAWNSPDKQMFFPQRSPLFDFIEERLFDLEGLGAGTGRRPALLTKVSTLRLFYSTINNKKAACSPMACRQLPRLLL</sequence>
<dbReference type="EMBL" id="WEIO01000001">
    <property type="protein sequence ID" value="KAB7708622.1"/>
    <property type="molecule type" value="Genomic_DNA"/>
</dbReference>
<accession>A0A6I1FPK9</accession>
<keyword evidence="2" id="KW-1185">Reference proteome</keyword>
<proteinExistence type="predicted"/>
<name>A0A6I1FPK9_9BACI</name>
<evidence type="ECO:0000313" key="2">
    <source>
        <dbReference type="Proteomes" id="UP000429595"/>
    </source>
</evidence>
<evidence type="ECO:0000313" key="1">
    <source>
        <dbReference type="EMBL" id="KAB7708622.1"/>
    </source>
</evidence>
<comment type="caution">
    <text evidence="1">The sequence shown here is derived from an EMBL/GenBank/DDBJ whole genome shotgun (WGS) entry which is preliminary data.</text>
</comment>
<organism evidence="1 2">
    <name type="scientific">Bacillus aerolatus</name>
    <dbReference type="NCBI Taxonomy" id="2653354"/>
    <lineage>
        <taxon>Bacteria</taxon>
        <taxon>Bacillati</taxon>
        <taxon>Bacillota</taxon>
        <taxon>Bacilli</taxon>
        <taxon>Bacillales</taxon>
        <taxon>Bacillaceae</taxon>
        <taxon>Bacillus</taxon>
    </lineage>
</organism>
<dbReference type="Proteomes" id="UP000429595">
    <property type="component" value="Unassembled WGS sequence"/>
</dbReference>
<reference evidence="1 2" key="1">
    <citation type="submission" date="2019-10" db="EMBL/GenBank/DDBJ databases">
        <title>Bacillus aerolatum sp. nov., isolated from bioaerosol of sport playgrounds.</title>
        <authorList>
            <person name="Chen P."/>
            <person name="Zhang G."/>
        </authorList>
    </citation>
    <scope>NUCLEOTIDE SEQUENCE [LARGE SCALE GENOMIC DNA]</scope>
    <source>
        <strain evidence="1 2">CX253</strain>
    </source>
</reference>
<protein>
    <submittedName>
        <fullName evidence="1">Uncharacterized protein</fullName>
    </submittedName>
</protein>
<dbReference type="AlphaFoldDB" id="A0A6I1FPK9"/>
<gene>
    <name evidence="1" type="ORF">F9802_00225</name>
</gene>